<name>A0A351RBF0_9PROT</name>
<evidence type="ECO:0000256" key="1">
    <source>
        <dbReference type="SAM" id="SignalP"/>
    </source>
</evidence>
<gene>
    <name evidence="2" type="ORF">DCW48_07290</name>
</gene>
<dbReference type="AlphaFoldDB" id="A0A351RBF0"/>
<reference evidence="2 3" key="1">
    <citation type="journal article" date="2018" name="Nat. Biotechnol.">
        <title>A standardized bacterial taxonomy based on genome phylogeny substantially revises the tree of life.</title>
        <authorList>
            <person name="Parks D.H."/>
            <person name="Chuvochina M."/>
            <person name="Waite D.W."/>
            <person name="Rinke C."/>
            <person name="Skarshewski A."/>
            <person name="Chaumeil P.A."/>
            <person name="Hugenholtz P."/>
        </authorList>
    </citation>
    <scope>NUCLEOTIDE SEQUENCE [LARGE SCALE GENOMIC DNA]</scope>
    <source>
        <strain evidence="2">UBA9958</strain>
    </source>
</reference>
<dbReference type="Gene3D" id="2.40.128.200">
    <property type="match status" value="1"/>
</dbReference>
<evidence type="ECO:0000313" key="2">
    <source>
        <dbReference type="EMBL" id="HBA09371.1"/>
    </source>
</evidence>
<sequence>MMIKLQQFVLASLLVAAIPACSSIGLPNPFRGDSSEMSQYPKDATEYICDGNKHFHVRMLNNGNDAWLIYPDHEVNLPKSSDDHRRYASGVIALVINGDATTLNDGEKIAYLNCKPQLKK</sequence>
<organism evidence="2 3">
    <name type="scientific">Methylotenera mobilis</name>
    <dbReference type="NCBI Taxonomy" id="359408"/>
    <lineage>
        <taxon>Bacteria</taxon>
        <taxon>Pseudomonadati</taxon>
        <taxon>Pseudomonadota</taxon>
        <taxon>Betaproteobacteria</taxon>
        <taxon>Nitrosomonadales</taxon>
        <taxon>Methylophilaceae</taxon>
        <taxon>Methylotenera</taxon>
    </lineage>
</organism>
<dbReference type="Proteomes" id="UP000264313">
    <property type="component" value="Unassembled WGS sequence"/>
</dbReference>
<dbReference type="STRING" id="1132855.GCA_000384255_00073"/>
<dbReference type="EMBL" id="DNAA01000178">
    <property type="protein sequence ID" value="HBA09371.1"/>
    <property type="molecule type" value="Genomic_DNA"/>
</dbReference>
<feature type="signal peptide" evidence="1">
    <location>
        <begin position="1"/>
        <end position="22"/>
    </location>
</feature>
<comment type="caution">
    <text evidence="2">The sequence shown here is derived from an EMBL/GenBank/DDBJ whole genome shotgun (WGS) entry which is preliminary data.</text>
</comment>
<feature type="chain" id="PRO_5017024049" description="C-type lysozyme inhibitor domain-containing protein" evidence="1">
    <location>
        <begin position="23"/>
        <end position="120"/>
    </location>
</feature>
<proteinExistence type="predicted"/>
<evidence type="ECO:0000313" key="3">
    <source>
        <dbReference type="Proteomes" id="UP000264313"/>
    </source>
</evidence>
<dbReference type="InterPro" id="IPR036328">
    <property type="entry name" value="MliC_sf"/>
</dbReference>
<protein>
    <recommendedName>
        <fullName evidence="4">C-type lysozyme inhibitor domain-containing protein</fullName>
    </recommendedName>
</protein>
<accession>A0A351RBF0</accession>
<keyword evidence="1" id="KW-0732">Signal</keyword>
<evidence type="ECO:0008006" key="4">
    <source>
        <dbReference type="Google" id="ProtNLM"/>
    </source>
</evidence>